<dbReference type="AlphaFoldDB" id="A0A9P4GP57"/>
<keyword evidence="3" id="KW-1185">Reference proteome</keyword>
<feature type="compositionally biased region" description="Basic and acidic residues" evidence="1">
    <location>
        <begin position="200"/>
        <end position="216"/>
    </location>
</feature>
<comment type="caution">
    <text evidence="2">The sequence shown here is derived from an EMBL/GenBank/DDBJ whole genome shotgun (WGS) entry which is preliminary data.</text>
</comment>
<protein>
    <submittedName>
        <fullName evidence="2">Uncharacterized protein</fullName>
    </submittedName>
</protein>
<gene>
    <name evidence="2" type="ORF">K460DRAFT_394059</name>
</gene>
<feature type="compositionally biased region" description="Low complexity" evidence="1">
    <location>
        <begin position="37"/>
        <end position="65"/>
    </location>
</feature>
<evidence type="ECO:0000313" key="2">
    <source>
        <dbReference type="EMBL" id="KAF1849165.1"/>
    </source>
</evidence>
<feature type="compositionally biased region" description="Pro residues" evidence="1">
    <location>
        <begin position="27"/>
        <end position="36"/>
    </location>
</feature>
<dbReference type="EMBL" id="ML976615">
    <property type="protein sequence ID" value="KAF1849165.1"/>
    <property type="molecule type" value="Genomic_DNA"/>
</dbReference>
<dbReference type="RefSeq" id="XP_040791728.1">
    <property type="nucleotide sequence ID" value="XM_040935968.1"/>
</dbReference>
<organism evidence="2 3">
    <name type="scientific">Cucurbitaria berberidis CBS 394.84</name>
    <dbReference type="NCBI Taxonomy" id="1168544"/>
    <lineage>
        <taxon>Eukaryota</taxon>
        <taxon>Fungi</taxon>
        <taxon>Dikarya</taxon>
        <taxon>Ascomycota</taxon>
        <taxon>Pezizomycotina</taxon>
        <taxon>Dothideomycetes</taxon>
        <taxon>Pleosporomycetidae</taxon>
        <taxon>Pleosporales</taxon>
        <taxon>Pleosporineae</taxon>
        <taxon>Cucurbitariaceae</taxon>
        <taxon>Cucurbitaria</taxon>
    </lineage>
</organism>
<feature type="compositionally biased region" description="Pro residues" evidence="1">
    <location>
        <begin position="8"/>
        <end position="19"/>
    </location>
</feature>
<evidence type="ECO:0000256" key="1">
    <source>
        <dbReference type="SAM" id="MobiDB-lite"/>
    </source>
</evidence>
<evidence type="ECO:0000313" key="3">
    <source>
        <dbReference type="Proteomes" id="UP000800039"/>
    </source>
</evidence>
<proteinExistence type="predicted"/>
<dbReference type="GeneID" id="63853219"/>
<sequence length="242" mass="27210">MSSYPQYKPQPPAPYPTTPGPTQAQPQQPPFYPPTPQQHQQQQHALYSSTPPTFSQPFYSSSPSSLPNAAMGINPIIPQQKARRSSSTSSTSYPSQPWPGKMQPIPIPMRQPNPSDYYYQQQRTPPSSWPPQQQQQGYGYAPQPQTAPFPIYAQRPASMQSTHSGSYHSQQHMHDTPVYANGEEKYESKYGPIDEDTEREYERRYAKEKRAQRALENRPTLGGSLLSMVGKVGRAIGGSDKR</sequence>
<feature type="compositionally biased region" description="Low complexity" evidence="1">
    <location>
        <begin position="120"/>
        <end position="146"/>
    </location>
</feature>
<dbReference type="OrthoDB" id="3794714at2759"/>
<reference evidence="2" key="1">
    <citation type="submission" date="2020-01" db="EMBL/GenBank/DDBJ databases">
        <authorList>
            <consortium name="DOE Joint Genome Institute"/>
            <person name="Haridas S."/>
            <person name="Albert R."/>
            <person name="Binder M."/>
            <person name="Bloem J."/>
            <person name="Labutti K."/>
            <person name="Salamov A."/>
            <person name="Andreopoulos B."/>
            <person name="Baker S.E."/>
            <person name="Barry K."/>
            <person name="Bills G."/>
            <person name="Bluhm B.H."/>
            <person name="Cannon C."/>
            <person name="Castanera R."/>
            <person name="Culley D.E."/>
            <person name="Daum C."/>
            <person name="Ezra D."/>
            <person name="Gonzalez J.B."/>
            <person name="Henrissat B."/>
            <person name="Kuo A."/>
            <person name="Liang C."/>
            <person name="Lipzen A."/>
            <person name="Lutzoni F."/>
            <person name="Magnuson J."/>
            <person name="Mondo S."/>
            <person name="Nolan M."/>
            <person name="Ohm R."/>
            <person name="Pangilinan J."/>
            <person name="Park H.-J."/>
            <person name="Ramirez L."/>
            <person name="Alfaro M."/>
            <person name="Sun H."/>
            <person name="Tritt A."/>
            <person name="Yoshinaga Y."/>
            <person name="Zwiers L.-H."/>
            <person name="Turgeon B.G."/>
            <person name="Goodwin S.B."/>
            <person name="Spatafora J.W."/>
            <person name="Crous P.W."/>
            <person name="Grigoriev I.V."/>
        </authorList>
    </citation>
    <scope>NUCLEOTIDE SEQUENCE</scope>
    <source>
        <strain evidence="2">CBS 394.84</strain>
    </source>
</reference>
<name>A0A9P4GP57_9PLEO</name>
<feature type="region of interest" description="Disordered" evidence="1">
    <location>
        <begin position="1"/>
        <end position="151"/>
    </location>
</feature>
<feature type="region of interest" description="Disordered" evidence="1">
    <location>
        <begin position="179"/>
        <end position="225"/>
    </location>
</feature>
<dbReference type="Proteomes" id="UP000800039">
    <property type="component" value="Unassembled WGS sequence"/>
</dbReference>
<accession>A0A9P4GP57</accession>